<feature type="region of interest" description="Disordered" evidence="2">
    <location>
        <begin position="33"/>
        <end position="63"/>
    </location>
</feature>
<keyword evidence="5" id="KW-1185">Reference proteome</keyword>
<accession>A0A1E7FEM9</accession>
<dbReference type="CDD" id="cd18673">
    <property type="entry name" value="PIN_XRN1-2-like"/>
    <property type="match status" value="1"/>
</dbReference>
<dbReference type="GO" id="GO:0005634">
    <property type="term" value="C:nucleus"/>
    <property type="evidence" value="ECO:0007669"/>
    <property type="project" value="TreeGrafter"/>
</dbReference>
<sequence>MHYLDRIITQIVKPRVSVYMAIDGVAPRAKLNQQRSRRFRSAKDMAEATKDLPKERDESGNIMKPDLFDSNCITPGTEFMARVSETIKYFIRKKIKEDPIWRDLKIIFSGHELPGEGEHKIMEHIRMMRNEPGYQPNTRHCIYGQDADLIMLGLVTHEPHFTILREVVDFGQLTYLSKTI</sequence>
<dbReference type="Gene3D" id="3.40.50.12390">
    <property type="match status" value="2"/>
</dbReference>
<dbReference type="InParanoid" id="A0A1E7FEM9"/>
<dbReference type="PANTHER" id="PTHR12341">
    <property type="entry name" value="5'-&gt;3' EXORIBONUCLEASE"/>
    <property type="match status" value="1"/>
</dbReference>
<evidence type="ECO:0000259" key="3">
    <source>
        <dbReference type="Pfam" id="PF03159"/>
    </source>
</evidence>
<protein>
    <submittedName>
        <fullName evidence="4">Putative 5-3 exonuclease</fullName>
    </submittedName>
</protein>
<dbReference type="GO" id="GO:0003723">
    <property type="term" value="F:RNA binding"/>
    <property type="evidence" value="ECO:0007669"/>
    <property type="project" value="TreeGrafter"/>
</dbReference>
<dbReference type="InterPro" id="IPR004859">
    <property type="entry name" value="Xrn1_N"/>
</dbReference>
<evidence type="ECO:0000313" key="5">
    <source>
        <dbReference type="Proteomes" id="UP000095751"/>
    </source>
</evidence>
<proteinExistence type="inferred from homology"/>
<dbReference type="InterPro" id="IPR027073">
    <property type="entry name" value="5_3_exoribonuclease"/>
</dbReference>
<dbReference type="PANTHER" id="PTHR12341:SF7">
    <property type="entry name" value="5'-3' EXORIBONUCLEASE 1"/>
    <property type="match status" value="1"/>
</dbReference>
<reference evidence="4 5" key="1">
    <citation type="submission" date="2016-09" db="EMBL/GenBank/DDBJ databases">
        <title>Extensive genetic diversity and differential bi-allelic expression allows diatom success in the polar Southern Ocean.</title>
        <authorList>
            <consortium name="DOE Joint Genome Institute"/>
            <person name="Mock T."/>
            <person name="Otillar R.P."/>
            <person name="Strauss J."/>
            <person name="Dupont C."/>
            <person name="Frickenhaus S."/>
            <person name="Maumus F."/>
            <person name="Mcmullan M."/>
            <person name="Sanges R."/>
            <person name="Schmutz J."/>
            <person name="Toseland A."/>
            <person name="Valas R."/>
            <person name="Veluchamy A."/>
            <person name="Ward B.J."/>
            <person name="Allen A."/>
            <person name="Barry K."/>
            <person name="Falciatore A."/>
            <person name="Ferrante M."/>
            <person name="Fortunato A.E."/>
            <person name="Gloeckner G."/>
            <person name="Gruber A."/>
            <person name="Hipkin R."/>
            <person name="Janech M."/>
            <person name="Kroth P."/>
            <person name="Leese F."/>
            <person name="Lindquist E."/>
            <person name="Lyon B.R."/>
            <person name="Martin J."/>
            <person name="Mayer C."/>
            <person name="Parker M."/>
            <person name="Quesneville H."/>
            <person name="Raymond J."/>
            <person name="Uhlig C."/>
            <person name="Valentin K.U."/>
            <person name="Worden A.Z."/>
            <person name="Armbrust E.V."/>
            <person name="Bowler C."/>
            <person name="Green B."/>
            <person name="Moulton V."/>
            <person name="Van Oosterhout C."/>
            <person name="Grigoriev I."/>
        </authorList>
    </citation>
    <scope>NUCLEOTIDE SEQUENCE [LARGE SCALE GENOMIC DNA]</scope>
    <source>
        <strain evidence="4 5">CCMP1102</strain>
    </source>
</reference>
<dbReference type="OrthoDB" id="372487at2759"/>
<evidence type="ECO:0000256" key="2">
    <source>
        <dbReference type="SAM" id="MobiDB-lite"/>
    </source>
</evidence>
<dbReference type="Pfam" id="PF03159">
    <property type="entry name" value="XRN_N"/>
    <property type="match status" value="1"/>
</dbReference>
<dbReference type="GO" id="GO:0000956">
    <property type="term" value="P:nuclear-transcribed mRNA catabolic process"/>
    <property type="evidence" value="ECO:0007669"/>
    <property type="project" value="TreeGrafter"/>
</dbReference>
<evidence type="ECO:0000256" key="1">
    <source>
        <dbReference type="ARBA" id="ARBA00038299"/>
    </source>
</evidence>
<dbReference type="KEGG" id="fcy:FRACYDRAFT_225760"/>
<keyword evidence="4" id="KW-0269">Exonuclease</keyword>
<keyword evidence="4" id="KW-0540">Nuclease</keyword>
<keyword evidence="4" id="KW-0378">Hydrolase</keyword>
<gene>
    <name evidence="4" type="ORF">FRACYDRAFT_225760</name>
</gene>
<comment type="similarity">
    <text evidence="1">Belongs to the 5'-3' exonuclease family.</text>
</comment>
<dbReference type="AlphaFoldDB" id="A0A1E7FEM9"/>
<dbReference type="GO" id="GO:0004534">
    <property type="term" value="F:5'-3' RNA exonuclease activity"/>
    <property type="evidence" value="ECO:0007669"/>
    <property type="project" value="TreeGrafter"/>
</dbReference>
<evidence type="ECO:0000313" key="4">
    <source>
        <dbReference type="EMBL" id="OEU16594.1"/>
    </source>
</evidence>
<dbReference type="EMBL" id="KV784358">
    <property type="protein sequence ID" value="OEU16594.1"/>
    <property type="molecule type" value="Genomic_DNA"/>
</dbReference>
<feature type="compositionally biased region" description="Basic and acidic residues" evidence="2">
    <location>
        <begin position="41"/>
        <end position="59"/>
    </location>
</feature>
<name>A0A1E7FEM9_9STRA</name>
<dbReference type="Proteomes" id="UP000095751">
    <property type="component" value="Unassembled WGS sequence"/>
</dbReference>
<organism evidence="4 5">
    <name type="scientific">Fragilariopsis cylindrus CCMP1102</name>
    <dbReference type="NCBI Taxonomy" id="635003"/>
    <lineage>
        <taxon>Eukaryota</taxon>
        <taxon>Sar</taxon>
        <taxon>Stramenopiles</taxon>
        <taxon>Ochrophyta</taxon>
        <taxon>Bacillariophyta</taxon>
        <taxon>Bacillariophyceae</taxon>
        <taxon>Bacillariophycidae</taxon>
        <taxon>Bacillariales</taxon>
        <taxon>Bacillariaceae</taxon>
        <taxon>Fragilariopsis</taxon>
    </lineage>
</organism>
<feature type="domain" description="Xrn1 N-terminal" evidence="3">
    <location>
        <begin position="2"/>
        <end position="166"/>
    </location>
</feature>